<reference evidence="1" key="1">
    <citation type="submission" date="2021-05" db="EMBL/GenBank/DDBJ databases">
        <authorList>
            <person name="Pan Q."/>
            <person name="Jouanno E."/>
            <person name="Zahm M."/>
            <person name="Klopp C."/>
            <person name="Cabau C."/>
            <person name="Louis A."/>
            <person name="Berthelot C."/>
            <person name="Parey E."/>
            <person name="Roest Crollius H."/>
            <person name="Montfort J."/>
            <person name="Robinson-Rechavi M."/>
            <person name="Bouchez O."/>
            <person name="Lampietro C."/>
            <person name="Lopez Roques C."/>
            <person name="Donnadieu C."/>
            <person name="Postlethwait J."/>
            <person name="Bobe J."/>
            <person name="Dillon D."/>
            <person name="Chandos A."/>
            <person name="von Hippel F."/>
            <person name="Guiguen Y."/>
        </authorList>
    </citation>
    <scope>NUCLEOTIDE SEQUENCE</scope>
    <source>
        <strain evidence="1">YG-Jan2019</strain>
    </source>
</reference>
<protein>
    <submittedName>
        <fullName evidence="1">Uncharacterized protein</fullName>
    </submittedName>
</protein>
<name>A0ACC2HMS9_DALPE</name>
<organism evidence="1 2">
    <name type="scientific">Dallia pectoralis</name>
    <name type="common">Alaska blackfish</name>
    <dbReference type="NCBI Taxonomy" id="75939"/>
    <lineage>
        <taxon>Eukaryota</taxon>
        <taxon>Metazoa</taxon>
        <taxon>Chordata</taxon>
        <taxon>Craniata</taxon>
        <taxon>Vertebrata</taxon>
        <taxon>Euteleostomi</taxon>
        <taxon>Actinopterygii</taxon>
        <taxon>Neopterygii</taxon>
        <taxon>Teleostei</taxon>
        <taxon>Protacanthopterygii</taxon>
        <taxon>Esociformes</taxon>
        <taxon>Umbridae</taxon>
        <taxon>Dallia</taxon>
    </lineage>
</organism>
<evidence type="ECO:0000313" key="2">
    <source>
        <dbReference type="Proteomes" id="UP001157502"/>
    </source>
</evidence>
<keyword evidence="2" id="KW-1185">Reference proteome</keyword>
<evidence type="ECO:0000313" key="1">
    <source>
        <dbReference type="EMBL" id="KAJ8016985.1"/>
    </source>
</evidence>
<dbReference type="EMBL" id="CM055728">
    <property type="protein sequence ID" value="KAJ8016985.1"/>
    <property type="molecule type" value="Genomic_DNA"/>
</dbReference>
<dbReference type="Proteomes" id="UP001157502">
    <property type="component" value="Chromosome 1"/>
</dbReference>
<accession>A0ACC2HMS9</accession>
<comment type="caution">
    <text evidence="1">The sequence shown here is derived from an EMBL/GenBank/DDBJ whole genome shotgun (WGS) entry which is preliminary data.</text>
</comment>
<proteinExistence type="predicted"/>
<gene>
    <name evidence="1" type="ORF">DPEC_G00013070</name>
</gene>
<sequence>MSKEKWPVKNRLPAMTKLPVIPGVALTLSRASLGRKLYQPMSDFNLSDPYCHIMTPTYNTLHDPNLNEYYHQKQIHDKLKKENLITEDDKVVCSLKEYNTFKQYLDMVRTDHEKSYEKEMKALMLRMVQLQEAGHIPNSVTVEEIRAYLLKEVSHNLTQLQSTAGSRENPNLLGLLYEPKREIEMELFSNEQFRLKQMEKEVKHDLNKAKYLKDVKEKYKIKKMCLLDQKQAIQIRKMEEDVKNFHEFRRLMETTFKPNKLLEEIIEKLAPVQPANPLTQPKTVKRMVSRSGKSSKDVLPMPHRRTNLDCLGPIKRRPSLDGLKLLPCVSKKGFEKGKKTEQVQVRAPSSHTGTKAELGTASSNGFLKRKSKPPFVLCAPINNQQATRNNGNQSKGLQSHVLRISKAIEKQTIPDRVQLKSVHLGSCPVRKQVMESVRDKATQSISSVKPASQTARNAYDMLKCIPRADNPYEPASRACGVNTIKQNAEVGDSEPEEQFANEEDLNTCVKTLITNILKQVIVTIVEDSPTHFRVASAKASRTANDVVSQIFEDNRDLLDEGNFKEIAQDNDTEVEDESSRLDCAVARLIQTVFQDVKMSVDKIKKGSPKRGSSPKVSQTDINAVSSLLGEMETDFMASTLRSHAKVTSDVKEITAEMTSKHPVTLMDSVKIDLIAEDLVEFVMDVCCELISAAYLKQDDNPEEDPLTGTVPGPIQNNLHVPDVSHAESKIHTVKNVNMTQLTSYIAASSSNWPLSDCSIPLASTSSEHDNLIDDEKTRVVRTERLVAVDENLLAAEIMRSVCEELAEAMQRKGRSPDNKMTSTSD</sequence>